<dbReference type="InterPro" id="IPR010622">
    <property type="entry name" value="FAST_Leu-rich"/>
</dbReference>
<dbReference type="GO" id="GO:0044528">
    <property type="term" value="P:regulation of mitochondrial mRNA stability"/>
    <property type="evidence" value="ECO:0007669"/>
    <property type="project" value="InterPro"/>
</dbReference>
<dbReference type="PROSITE" id="PS51286">
    <property type="entry name" value="RAP"/>
    <property type="match status" value="1"/>
</dbReference>
<dbReference type="PANTHER" id="PTHR21228">
    <property type="entry name" value="FAST LEU-RICH DOMAIN-CONTAINING"/>
    <property type="match status" value="1"/>
</dbReference>
<evidence type="ECO:0000256" key="2">
    <source>
        <dbReference type="ARBA" id="ARBA00023128"/>
    </source>
</evidence>
<sequence>MNNRTGSFLWNLRQLSTLVPTGRTMRLYPLAFCRPNIAYSNWNRRNLLNTFDNKMQSSIIYLFQDALIFKSGGDGCQTKGISTVTVFTDSKHFLASDNELKKSFHQEASDEDVLTKRRKPTLINSRKLSQECNSLSDVLDIFSKAPTFTSSNYFSAMWTIAKRMSEDQKRFEKQLMFNHPAFSQLCEQVMREAKIMYFDNLLFSLHAIVKLGIPQNTLLVQTLLRVKCLSVLSTILNTMEPCKNVDQVWKIKHVFTLQTVMRSIGKDDPIGLKRKLEMKALKELDQFSVLNCQHMFAVLAAMNHHSVILLNECSKRVTSNIHGCPFKILINILQSCRDLQYTNIDLFKGIADYVATTFDIWKLKKVLFLLILFENFGFRPVGLMDLFIKKAADESGFLNVKSLVCILNVYSSLNHFYKCQTHKFLGVMASALTGSLHHISSENLLNAVCSVCWMNHFPLALINQLLQKDVIDDLLTSGDVERNAHRLHVVAACLKLDDAPCHKDLDLALPRLLPAPSCPQPKVAAALSDLLGEGCFSQSVRLPHNYFIDFEIRMDNNRSQALPFSDVDVVTATDIQRVAVLCVPKSAYCLDSTHPKGYLAMKMQHLKIMGFYVIVVNNWEVEKLQMKDAVVFLKTKIYSPKALSAADTHLQSTC</sequence>
<evidence type="ECO:0000256" key="1">
    <source>
        <dbReference type="ARBA" id="ARBA00004173"/>
    </source>
</evidence>
<dbReference type="AlphaFoldDB" id="A0A5N3V5A7"/>
<comment type="subcellular location">
    <subcellularLocation>
        <location evidence="1">Mitochondrion</location>
    </subcellularLocation>
</comment>
<dbReference type="Proteomes" id="UP000326458">
    <property type="component" value="Unassembled WGS sequence"/>
</dbReference>
<dbReference type="GO" id="GO:0000963">
    <property type="term" value="P:mitochondrial RNA processing"/>
    <property type="evidence" value="ECO:0007669"/>
    <property type="project" value="TreeGrafter"/>
</dbReference>
<proteinExistence type="predicted"/>
<dbReference type="PANTHER" id="PTHR21228:SF1">
    <property type="entry name" value="FAST KINASE DOMAIN-CONTAINING PROTEIN 2, MITOCHONDRIAL"/>
    <property type="match status" value="1"/>
</dbReference>
<evidence type="ECO:0000313" key="4">
    <source>
        <dbReference type="EMBL" id="KAB0344366.1"/>
    </source>
</evidence>
<dbReference type="Pfam" id="PF08373">
    <property type="entry name" value="RAP"/>
    <property type="match status" value="1"/>
</dbReference>
<dbReference type="Pfam" id="PF06743">
    <property type="entry name" value="FAST_1"/>
    <property type="match status" value="1"/>
</dbReference>
<evidence type="ECO:0000313" key="5">
    <source>
        <dbReference type="Proteomes" id="UP000326458"/>
    </source>
</evidence>
<dbReference type="InterPro" id="IPR050870">
    <property type="entry name" value="FAST_kinase"/>
</dbReference>
<organism evidence="4 5">
    <name type="scientific">Muntiacus muntjak</name>
    <name type="common">Barking deer</name>
    <name type="synonym">Indian muntjac</name>
    <dbReference type="NCBI Taxonomy" id="9888"/>
    <lineage>
        <taxon>Eukaryota</taxon>
        <taxon>Metazoa</taxon>
        <taxon>Chordata</taxon>
        <taxon>Craniata</taxon>
        <taxon>Vertebrata</taxon>
        <taxon>Euteleostomi</taxon>
        <taxon>Mammalia</taxon>
        <taxon>Eutheria</taxon>
        <taxon>Laurasiatheria</taxon>
        <taxon>Artiodactyla</taxon>
        <taxon>Ruminantia</taxon>
        <taxon>Pecora</taxon>
        <taxon>Cervidae</taxon>
        <taxon>Muntiacinae</taxon>
        <taxon>Muntiacus</taxon>
    </lineage>
</organism>
<keyword evidence="2" id="KW-0496">Mitochondrion</keyword>
<feature type="domain" description="RAP" evidence="3">
    <location>
        <begin position="578"/>
        <end position="635"/>
    </location>
</feature>
<reference evidence="4 5" key="1">
    <citation type="submission" date="2019-06" db="EMBL/GenBank/DDBJ databases">
        <title>Discovery of a novel chromosome fission-fusion reversal in muntjac.</title>
        <authorList>
            <person name="Mudd A.B."/>
            <person name="Bredeson J.V."/>
            <person name="Baum R."/>
            <person name="Hockemeyer D."/>
            <person name="Rokhsar D.S."/>
        </authorList>
    </citation>
    <scope>NUCLEOTIDE SEQUENCE [LARGE SCALE GENOMIC DNA]</scope>
    <source>
        <strain evidence="4">UTSW_UCB_Mm</strain>
        <tissue evidence="4">Fibroblast cell line</tissue>
    </source>
</reference>
<accession>A0A5N3V5A7</accession>
<evidence type="ECO:0000259" key="3">
    <source>
        <dbReference type="PROSITE" id="PS51286"/>
    </source>
</evidence>
<dbReference type="GO" id="GO:0003723">
    <property type="term" value="F:RNA binding"/>
    <property type="evidence" value="ECO:0007669"/>
    <property type="project" value="TreeGrafter"/>
</dbReference>
<gene>
    <name evidence="4" type="ORF">FD754_021292</name>
</gene>
<dbReference type="SMART" id="SM00952">
    <property type="entry name" value="RAP"/>
    <property type="match status" value="1"/>
</dbReference>
<dbReference type="EMBL" id="VCEA01000003">
    <property type="protein sequence ID" value="KAB0344366.1"/>
    <property type="molecule type" value="Genomic_DNA"/>
</dbReference>
<protein>
    <recommendedName>
        <fullName evidence="3">RAP domain-containing protein</fullName>
    </recommendedName>
</protein>
<dbReference type="GO" id="GO:0005759">
    <property type="term" value="C:mitochondrial matrix"/>
    <property type="evidence" value="ECO:0007669"/>
    <property type="project" value="TreeGrafter"/>
</dbReference>
<dbReference type="GO" id="GO:0035770">
    <property type="term" value="C:ribonucleoprotein granule"/>
    <property type="evidence" value="ECO:0007669"/>
    <property type="project" value="TreeGrafter"/>
</dbReference>
<dbReference type="InterPro" id="IPR013584">
    <property type="entry name" value="RAP"/>
</dbReference>
<name>A0A5N3V5A7_MUNMU</name>
<comment type="caution">
    <text evidence="4">The sequence shown here is derived from an EMBL/GenBank/DDBJ whole genome shotgun (WGS) entry which is preliminary data.</text>
</comment>
<keyword evidence="5" id="KW-1185">Reference proteome</keyword>